<reference evidence="12" key="1">
    <citation type="submission" date="2021-10" db="EMBL/GenBank/DDBJ databases">
        <title>Tropical sea cucumber genome reveals ecological adaptation and Cuvierian tubules defense mechanism.</title>
        <authorList>
            <person name="Chen T."/>
        </authorList>
    </citation>
    <scope>NUCLEOTIDE SEQUENCE</scope>
    <source>
        <strain evidence="12">Nanhai2018</strain>
        <tissue evidence="12">Muscle</tissue>
    </source>
</reference>
<keyword evidence="8" id="KW-0333">Golgi apparatus</keyword>
<proteinExistence type="inferred from homology"/>
<dbReference type="EMBL" id="JAIZAY010000008">
    <property type="protein sequence ID" value="KAJ8037417.1"/>
    <property type="molecule type" value="Genomic_DNA"/>
</dbReference>
<sequence>MAGKLFKTRRSVILFIMTIVCIFSTYLLLFEVEVTRHCHRLCNGDLNGPCYKKNYAVMIYKDGVPVDEMSFEQSVLPKLTLNELLREFTTGKISHENCVIQEYYPSTSTVDRQKSCAIVGNGGIILNSGCGDEINSHDFVMRANLAPIKPFANDVGLKTNLTILNYESLHTLYHSLYTLEYKLDHHDELLRRLKFLNDSIVWFAKSMNYKDTRTYLRSVAHVLKNHFSMPIKLAYTWQSVSIEKVLGFRTLR</sequence>
<keyword evidence="7 11" id="KW-1133">Transmembrane helix</keyword>
<evidence type="ECO:0000313" key="13">
    <source>
        <dbReference type="Proteomes" id="UP001152320"/>
    </source>
</evidence>
<evidence type="ECO:0000256" key="11">
    <source>
        <dbReference type="SAM" id="Phobius"/>
    </source>
</evidence>
<dbReference type="GO" id="GO:0003828">
    <property type="term" value="F:alpha-N-acetylneuraminate alpha-2,8-sialyltransferase activity"/>
    <property type="evidence" value="ECO:0007669"/>
    <property type="project" value="TreeGrafter"/>
</dbReference>
<dbReference type="GO" id="GO:0000139">
    <property type="term" value="C:Golgi membrane"/>
    <property type="evidence" value="ECO:0007669"/>
    <property type="project" value="UniProtKB-SubCell"/>
</dbReference>
<keyword evidence="4" id="KW-0808">Transferase</keyword>
<evidence type="ECO:0000256" key="2">
    <source>
        <dbReference type="ARBA" id="ARBA00006003"/>
    </source>
</evidence>
<keyword evidence="3" id="KW-0328">Glycosyltransferase</keyword>
<evidence type="ECO:0000256" key="3">
    <source>
        <dbReference type="ARBA" id="ARBA00022676"/>
    </source>
</evidence>
<dbReference type="Proteomes" id="UP001152320">
    <property type="component" value="Chromosome 8"/>
</dbReference>
<keyword evidence="10" id="KW-0325">Glycoprotein</keyword>
<name>A0A9Q1C2Y3_HOLLE</name>
<evidence type="ECO:0000256" key="7">
    <source>
        <dbReference type="ARBA" id="ARBA00022989"/>
    </source>
</evidence>
<dbReference type="InterPro" id="IPR038578">
    <property type="entry name" value="GT29-like_sf"/>
</dbReference>
<gene>
    <name evidence="12" type="ORF">HOLleu_18226</name>
</gene>
<keyword evidence="5 11" id="KW-0812">Transmembrane</keyword>
<dbReference type="GO" id="GO:0009311">
    <property type="term" value="P:oligosaccharide metabolic process"/>
    <property type="evidence" value="ECO:0007669"/>
    <property type="project" value="TreeGrafter"/>
</dbReference>
<dbReference type="Pfam" id="PF00777">
    <property type="entry name" value="Glyco_transf_29"/>
    <property type="match status" value="1"/>
</dbReference>
<dbReference type="Gene3D" id="3.90.1480.20">
    <property type="entry name" value="Glycosyl transferase family 29"/>
    <property type="match status" value="1"/>
</dbReference>
<dbReference type="InterPro" id="IPR001675">
    <property type="entry name" value="Glyco_trans_29"/>
</dbReference>
<comment type="caution">
    <text evidence="12">The sequence shown here is derived from an EMBL/GenBank/DDBJ whole genome shotgun (WGS) entry which is preliminary data.</text>
</comment>
<comment type="subcellular location">
    <subcellularLocation>
        <location evidence="1">Golgi apparatus membrane</location>
        <topology evidence="1">Single-pass type II membrane protein</topology>
    </subcellularLocation>
</comment>
<comment type="similarity">
    <text evidence="2">Belongs to the glycosyltransferase 29 family.</text>
</comment>
<evidence type="ECO:0000256" key="8">
    <source>
        <dbReference type="ARBA" id="ARBA00023034"/>
    </source>
</evidence>
<organism evidence="12 13">
    <name type="scientific">Holothuria leucospilota</name>
    <name type="common">Black long sea cucumber</name>
    <name type="synonym">Mertensiothuria leucospilota</name>
    <dbReference type="NCBI Taxonomy" id="206669"/>
    <lineage>
        <taxon>Eukaryota</taxon>
        <taxon>Metazoa</taxon>
        <taxon>Echinodermata</taxon>
        <taxon>Eleutherozoa</taxon>
        <taxon>Echinozoa</taxon>
        <taxon>Holothuroidea</taxon>
        <taxon>Aspidochirotacea</taxon>
        <taxon>Aspidochirotida</taxon>
        <taxon>Holothuriidae</taxon>
        <taxon>Holothuria</taxon>
    </lineage>
</organism>
<evidence type="ECO:0000256" key="10">
    <source>
        <dbReference type="ARBA" id="ARBA00023180"/>
    </source>
</evidence>
<dbReference type="PANTHER" id="PTHR11987:SF52">
    <property type="entry name" value="CMP-N-ACETYLNEURAMINATE-POLY-ALPHA-2, 8-SIALYLTRANSFERASE-LIKE ISOFORM X1"/>
    <property type="match status" value="1"/>
</dbReference>
<dbReference type="GO" id="GO:0006491">
    <property type="term" value="P:N-glycan processing"/>
    <property type="evidence" value="ECO:0007669"/>
    <property type="project" value="TreeGrafter"/>
</dbReference>
<protein>
    <submittedName>
        <fullName evidence="12">Alpha-2,8-sialyltransferase 8B</fullName>
    </submittedName>
</protein>
<dbReference type="PANTHER" id="PTHR11987">
    <property type="entry name" value="ALPHA-2,8-SIALYLTRANSFERASE"/>
    <property type="match status" value="1"/>
</dbReference>
<accession>A0A9Q1C2Y3</accession>
<dbReference type="OrthoDB" id="10264956at2759"/>
<keyword evidence="6" id="KW-0735">Signal-anchor</keyword>
<keyword evidence="9 11" id="KW-0472">Membrane</keyword>
<dbReference type="InterPro" id="IPR050943">
    <property type="entry name" value="Glycosyltr_29_Sialyltrsf"/>
</dbReference>
<dbReference type="AlphaFoldDB" id="A0A9Q1C2Y3"/>
<evidence type="ECO:0000256" key="9">
    <source>
        <dbReference type="ARBA" id="ARBA00023136"/>
    </source>
</evidence>
<evidence type="ECO:0000313" key="12">
    <source>
        <dbReference type="EMBL" id="KAJ8037417.1"/>
    </source>
</evidence>
<feature type="transmembrane region" description="Helical" evidence="11">
    <location>
        <begin position="12"/>
        <end position="30"/>
    </location>
</feature>
<keyword evidence="13" id="KW-1185">Reference proteome</keyword>
<evidence type="ECO:0000256" key="6">
    <source>
        <dbReference type="ARBA" id="ARBA00022968"/>
    </source>
</evidence>
<evidence type="ECO:0000256" key="1">
    <source>
        <dbReference type="ARBA" id="ARBA00004323"/>
    </source>
</evidence>
<evidence type="ECO:0000256" key="5">
    <source>
        <dbReference type="ARBA" id="ARBA00022692"/>
    </source>
</evidence>
<evidence type="ECO:0000256" key="4">
    <source>
        <dbReference type="ARBA" id="ARBA00022679"/>
    </source>
</evidence>